<feature type="transmembrane region" description="Helical" evidence="1">
    <location>
        <begin position="70"/>
        <end position="89"/>
    </location>
</feature>
<reference evidence="2 3" key="1">
    <citation type="journal article" date="2018" name="Evol. Lett.">
        <title>Horizontal gene cluster transfer increased hallucinogenic mushroom diversity.</title>
        <authorList>
            <person name="Reynolds H.T."/>
            <person name="Vijayakumar V."/>
            <person name="Gluck-Thaler E."/>
            <person name="Korotkin H.B."/>
            <person name="Matheny P.B."/>
            <person name="Slot J.C."/>
        </authorList>
    </citation>
    <scope>NUCLEOTIDE SEQUENCE [LARGE SCALE GENOMIC DNA]</scope>
    <source>
        <strain evidence="2 3">2631</strain>
    </source>
</reference>
<feature type="transmembrane region" description="Helical" evidence="1">
    <location>
        <begin position="21"/>
        <end position="43"/>
    </location>
</feature>
<organism evidence="2 3">
    <name type="scientific">Psilocybe cyanescens</name>
    <dbReference type="NCBI Taxonomy" id="93625"/>
    <lineage>
        <taxon>Eukaryota</taxon>
        <taxon>Fungi</taxon>
        <taxon>Dikarya</taxon>
        <taxon>Basidiomycota</taxon>
        <taxon>Agaricomycotina</taxon>
        <taxon>Agaricomycetes</taxon>
        <taxon>Agaricomycetidae</taxon>
        <taxon>Agaricales</taxon>
        <taxon>Agaricineae</taxon>
        <taxon>Strophariaceae</taxon>
        <taxon>Psilocybe</taxon>
    </lineage>
</organism>
<name>A0A409X1P9_PSICY</name>
<keyword evidence="3" id="KW-1185">Reference proteome</keyword>
<sequence length="217" mass="24796">MMAEGILQIRIYALYRLNKQVLAVILTFFLISSAIYAVIMGLVMETLEAKALQIPDGKFCMPVSTWTHFYTFWIPIISFEALLCALALFRGVRISKSIGLGEGPSRSFQSRRQLVDILFQDSLIYFIAYESQLLDLICMTVKINKYRIGATYVITMVFRMIVRQGLDQVPLGFCIAFPCVLSNRLVLNIRSASLHNHSKRAQVFYPNRDMQGMRAVF</sequence>
<dbReference type="OrthoDB" id="3349377at2759"/>
<dbReference type="EMBL" id="NHYD01002841">
    <property type="protein sequence ID" value="PPQ84629.1"/>
    <property type="molecule type" value="Genomic_DNA"/>
</dbReference>
<protein>
    <submittedName>
        <fullName evidence="2">Uncharacterized protein</fullName>
    </submittedName>
</protein>
<keyword evidence="1" id="KW-1133">Transmembrane helix</keyword>
<evidence type="ECO:0000256" key="1">
    <source>
        <dbReference type="SAM" id="Phobius"/>
    </source>
</evidence>
<dbReference type="Proteomes" id="UP000283269">
    <property type="component" value="Unassembled WGS sequence"/>
</dbReference>
<keyword evidence="1" id="KW-0812">Transmembrane</keyword>
<accession>A0A409X1P9</accession>
<evidence type="ECO:0000313" key="2">
    <source>
        <dbReference type="EMBL" id="PPQ84629.1"/>
    </source>
</evidence>
<evidence type="ECO:0000313" key="3">
    <source>
        <dbReference type="Proteomes" id="UP000283269"/>
    </source>
</evidence>
<comment type="caution">
    <text evidence="2">The sequence shown here is derived from an EMBL/GenBank/DDBJ whole genome shotgun (WGS) entry which is preliminary data.</text>
</comment>
<dbReference type="AlphaFoldDB" id="A0A409X1P9"/>
<keyword evidence="1" id="KW-0472">Membrane</keyword>
<gene>
    <name evidence="2" type="ORF">CVT25_015725</name>
</gene>
<dbReference type="InParanoid" id="A0A409X1P9"/>
<proteinExistence type="predicted"/>